<dbReference type="OrthoDB" id="9802051at2"/>
<dbReference type="Proteomes" id="UP000228948">
    <property type="component" value="Chromosome"/>
</dbReference>
<dbReference type="GO" id="GO:0045881">
    <property type="term" value="P:positive regulation of sporulation resulting in formation of a cellular spore"/>
    <property type="evidence" value="ECO:0007669"/>
    <property type="project" value="TreeGrafter"/>
</dbReference>
<proteinExistence type="inferred from homology"/>
<dbReference type="GO" id="GO:0007059">
    <property type="term" value="P:chromosome segregation"/>
    <property type="evidence" value="ECO:0007669"/>
    <property type="project" value="UniProtKB-KW"/>
</dbReference>
<gene>
    <name evidence="7" type="ORF">BG454_01705</name>
</gene>
<dbReference type="EMBL" id="CP024899">
    <property type="protein sequence ID" value="ATX64703.1"/>
    <property type="molecule type" value="Genomic_DNA"/>
</dbReference>
<keyword evidence="3" id="KW-0238">DNA-binding</keyword>
<comment type="similarity">
    <text evidence="1">Belongs to the ParB family.</text>
</comment>
<dbReference type="Pfam" id="PF23552">
    <property type="entry name" value="ParB_C"/>
    <property type="match status" value="1"/>
</dbReference>
<dbReference type="PANTHER" id="PTHR33375:SF1">
    <property type="entry name" value="CHROMOSOME-PARTITIONING PROTEIN PARB-RELATED"/>
    <property type="match status" value="1"/>
</dbReference>
<dbReference type="SMART" id="SM00470">
    <property type="entry name" value="ParB"/>
    <property type="match status" value="1"/>
</dbReference>
<dbReference type="InterPro" id="IPR057240">
    <property type="entry name" value="ParB_dimer_C"/>
</dbReference>
<evidence type="ECO:0000313" key="8">
    <source>
        <dbReference type="Proteomes" id="UP000228948"/>
    </source>
</evidence>
<dbReference type="GO" id="GO:0005694">
    <property type="term" value="C:chromosome"/>
    <property type="evidence" value="ECO:0007669"/>
    <property type="project" value="TreeGrafter"/>
</dbReference>
<evidence type="ECO:0000256" key="4">
    <source>
        <dbReference type="ARBA" id="ARBA00025472"/>
    </source>
</evidence>
<dbReference type="KEGG" id="rbg:BG454_01705"/>
<name>A0A2K8KA08_9RHOB</name>
<feature type="region of interest" description="Disordered" evidence="5">
    <location>
        <begin position="220"/>
        <end position="243"/>
    </location>
</feature>
<evidence type="ECO:0000256" key="2">
    <source>
        <dbReference type="ARBA" id="ARBA00022829"/>
    </source>
</evidence>
<dbReference type="InterPro" id="IPR004437">
    <property type="entry name" value="ParB/RepB/Spo0J"/>
</dbReference>
<feature type="domain" description="ParB-like N-terminal" evidence="6">
    <location>
        <begin position="38"/>
        <end position="127"/>
    </location>
</feature>
<organism evidence="7 8">
    <name type="scientific">Roseinatronobacter bogoriensis subsp. barguzinensis</name>
    <dbReference type="NCBI Taxonomy" id="441209"/>
    <lineage>
        <taxon>Bacteria</taxon>
        <taxon>Pseudomonadati</taxon>
        <taxon>Pseudomonadota</taxon>
        <taxon>Alphaproteobacteria</taxon>
        <taxon>Rhodobacterales</taxon>
        <taxon>Paracoccaceae</taxon>
        <taxon>Roseinatronobacter</taxon>
    </lineage>
</organism>
<dbReference type="Gene3D" id="3.90.1530.30">
    <property type="match status" value="1"/>
</dbReference>
<dbReference type="AlphaFoldDB" id="A0A2K8KA08"/>
<evidence type="ECO:0000256" key="3">
    <source>
        <dbReference type="ARBA" id="ARBA00023125"/>
    </source>
</evidence>
<dbReference type="InterPro" id="IPR041468">
    <property type="entry name" value="HTH_ParB/Spo0J"/>
</dbReference>
<protein>
    <submittedName>
        <fullName evidence="7">Chromosome partitioning protein ParB</fullName>
    </submittedName>
</protein>
<dbReference type="FunFam" id="3.90.1530.30:FF:000001">
    <property type="entry name" value="Chromosome partitioning protein ParB"/>
    <property type="match status" value="1"/>
</dbReference>
<comment type="function">
    <text evidence="4">Involved in chromosome partition. Localize to both poles of the predivisional cell following completion of DNA replication. Binds to the DNA origin of replication.</text>
</comment>
<dbReference type="Pfam" id="PF02195">
    <property type="entry name" value="ParB_N"/>
    <property type="match status" value="1"/>
</dbReference>
<dbReference type="GO" id="GO:0003677">
    <property type="term" value="F:DNA binding"/>
    <property type="evidence" value="ECO:0007669"/>
    <property type="project" value="UniProtKB-KW"/>
</dbReference>
<dbReference type="SUPFAM" id="SSF109709">
    <property type="entry name" value="KorB DNA-binding domain-like"/>
    <property type="match status" value="1"/>
</dbReference>
<sequence length="292" mass="32252">MTDRKTERRGLGRGLSALMAEVSVESTDSAGYERGREQNLPIEKLVANPDQPRRHFDDTALAELSVSIREKGVIQPLIVRPKGDVFEIVAGERRWRAAQRAQVHEVPVIVREFTDTEVLEVGIIENIQRADLNPVEEAMGYRALIERFGHTQEQLSQAMGKSRSHIANLMRLLNLPDEVQALLREGKLTAGHARALITAEDPAMLARKVVLEGLSVRQTESLSNSAPSTSKKKKSKSLPKDADTRALENDLSANLGMSVDLDYAGGKGKVTISFQNMEQLDRLCGILGNPVR</sequence>
<accession>A0A2K8KA08</accession>
<dbReference type="NCBIfam" id="TIGR00180">
    <property type="entry name" value="parB_part"/>
    <property type="match status" value="1"/>
</dbReference>
<reference evidence="7 8" key="1">
    <citation type="submission" date="2017-11" db="EMBL/GenBank/DDBJ databases">
        <title>Revised Sequence and Annotation of the Rhodobaca barguzinensis strain alga05 Genome.</title>
        <authorList>
            <person name="Kopejtka K."/>
            <person name="Tomasch J.M."/>
            <person name="Bunk B."/>
            <person name="Koblizek M."/>
        </authorList>
    </citation>
    <scope>NUCLEOTIDE SEQUENCE [LARGE SCALE GENOMIC DNA]</scope>
    <source>
        <strain evidence="8">alga05</strain>
    </source>
</reference>
<dbReference type="FunFam" id="1.10.10.2830:FF:000001">
    <property type="entry name" value="Chromosome partitioning protein ParB"/>
    <property type="match status" value="1"/>
</dbReference>
<keyword evidence="2" id="KW-0159">Chromosome partition</keyword>
<keyword evidence="8" id="KW-1185">Reference proteome</keyword>
<dbReference type="STRING" id="441209.GCA_001870665_00894"/>
<evidence type="ECO:0000313" key="7">
    <source>
        <dbReference type="EMBL" id="ATX64703.1"/>
    </source>
</evidence>
<dbReference type="InterPro" id="IPR003115">
    <property type="entry name" value="ParB_N"/>
</dbReference>
<evidence type="ECO:0000256" key="5">
    <source>
        <dbReference type="SAM" id="MobiDB-lite"/>
    </source>
</evidence>
<dbReference type="InterPro" id="IPR050336">
    <property type="entry name" value="Chromosome_partition/occlusion"/>
</dbReference>
<dbReference type="InterPro" id="IPR036086">
    <property type="entry name" value="ParB/Sulfiredoxin_sf"/>
</dbReference>
<dbReference type="PANTHER" id="PTHR33375">
    <property type="entry name" value="CHROMOSOME-PARTITIONING PROTEIN PARB-RELATED"/>
    <property type="match status" value="1"/>
</dbReference>
<evidence type="ECO:0000259" key="6">
    <source>
        <dbReference type="SMART" id="SM00470"/>
    </source>
</evidence>
<dbReference type="Gene3D" id="1.10.10.2830">
    <property type="match status" value="1"/>
</dbReference>
<dbReference type="RefSeq" id="WP_071479961.1">
    <property type="nucleotide sequence ID" value="NZ_CP024899.1"/>
</dbReference>
<dbReference type="SUPFAM" id="SSF110849">
    <property type="entry name" value="ParB/Sulfiredoxin"/>
    <property type="match status" value="1"/>
</dbReference>
<dbReference type="CDD" id="cd16393">
    <property type="entry name" value="SPO0J_N"/>
    <property type="match status" value="1"/>
</dbReference>
<evidence type="ECO:0000256" key="1">
    <source>
        <dbReference type="ARBA" id="ARBA00006295"/>
    </source>
</evidence>
<dbReference type="Pfam" id="PF17762">
    <property type="entry name" value="HTH_ParB"/>
    <property type="match status" value="1"/>
</dbReference>